<dbReference type="EMBL" id="CP031762">
    <property type="protein sequence ID" value="AXR04800.1"/>
    <property type="molecule type" value="Genomic_DNA"/>
</dbReference>
<dbReference type="RefSeq" id="WP_088533015.1">
    <property type="nucleotide sequence ID" value="NZ_CP021647.1"/>
</dbReference>
<organism evidence="1 2">
    <name type="scientific">Pseudoalteromonas piscicida</name>
    <dbReference type="NCBI Taxonomy" id="43662"/>
    <lineage>
        <taxon>Bacteria</taxon>
        <taxon>Pseudomonadati</taxon>
        <taxon>Pseudomonadota</taxon>
        <taxon>Gammaproteobacteria</taxon>
        <taxon>Alteromonadales</taxon>
        <taxon>Pseudoalteromonadaceae</taxon>
        <taxon>Pseudoalteromonas</taxon>
    </lineage>
</organism>
<reference evidence="1 2" key="1">
    <citation type="submission" date="2018-08" db="EMBL/GenBank/DDBJ databases">
        <title>Whole Genome Sequences of Two Pseudoalteromonas piscicida Strains, DE1-A and DE2-A, which Exhibit Strong Antibacterial Activity against Vibrio vulnificus.</title>
        <authorList>
            <person name="Richards G.P."/>
            <person name="Needleman D.S."/>
            <person name="Watson M.A."/>
            <person name="Polson S.W."/>
        </authorList>
    </citation>
    <scope>NUCLEOTIDE SEQUENCE [LARGE SCALE GENOMIC DNA]</scope>
    <source>
        <strain evidence="1 2">DE2-A</strain>
    </source>
</reference>
<evidence type="ECO:0000313" key="1">
    <source>
        <dbReference type="EMBL" id="AXR04800.1"/>
    </source>
</evidence>
<dbReference type="AlphaFoldDB" id="A0AAD0RL30"/>
<proteinExistence type="predicted"/>
<name>A0AAD0RL30_PSEO7</name>
<gene>
    <name evidence="1" type="ORF">D0511_23410</name>
</gene>
<sequence length="110" mass="12211">MNKQQALAEFVTFGPRKEQALTILLSDNSAVSLAISKAMLNVVLAKYLSGEIDEDDLESWAGFVELRDEVDCTLVEDYLYALNNPELMGGINLDSIGNMMKLIKTQKEIP</sequence>
<protein>
    <submittedName>
        <fullName evidence="1">Uncharacterized protein</fullName>
    </submittedName>
</protein>
<accession>A0AAD0RL30</accession>
<evidence type="ECO:0000313" key="2">
    <source>
        <dbReference type="Proteomes" id="UP000258102"/>
    </source>
</evidence>
<dbReference type="Proteomes" id="UP000258102">
    <property type="component" value="Chromosome 2"/>
</dbReference>
<dbReference type="KEGG" id="ppis:B1L02_22910"/>